<dbReference type="AlphaFoldDB" id="A0A1G7QIA7"/>
<reference evidence="1 2" key="1">
    <citation type="submission" date="2016-10" db="EMBL/GenBank/DDBJ databases">
        <authorList>
            <person name="de Groot N.N."/>
        </authorList>
    </citation>
    <scope>NUCLEOTIDE SEQUENCE [LARGE SCALE GENOMIC DNA]</scope>
    <source>
        <strain evidence="1 2">CGMCC 4.1859</strain>
    </source>
</reference>
<sequence>MRYRVALRWRRLGWDEIVRFEDLWMTSGKPRLRADVLLSDGSRVLLPVPLAGVVDAHAFEGQLSQLRALHSRHRHSTLGA</sequence>
<accession>A0A1G7QIA7</accession>
<organism evidence="1 2">
    <name type="scientific">Streptomyces griseoaurantiacus</name>
    <dbReference type="NCBI Taxonomy" id="68213"/>
    <lineage>
        <taxon>Bacteria</taxon>
        <taxon>Bacillati</taxon>
        <taxon>Actinomycetota</taxon>
        <taxon>Actinomycetes</taxon>
        <taxon>Kitasatosporales</taxon>
        <taxon>Streptomycetaceae</taxon>
        <taxon>Streptomyces</taxon>
        <taxon>Streptomyces aurantiacus group</taxon>
    </lineage>
</organism>
<dbReference type="Proteomes" id="UP000198614">
    <property type="component" value="Unassembled WGS sequence"/>
</dbReference>
<gene>
    <name evidence="1" type="ORF">SAMN05216260_1133</name>
</gene>
<proteinExistence type="predicted"/>
<protein>
    <submittedName>
        <fullName evidence="1">Uncharacterized protein</fullName>
    </submittedName>
</protein>
<evidence type="ECO:0000313" key="2">
    <source>
        <dbReference type="Proteomes" id="UP000198614"/>
    </source>
</evidence>
<evidence type="ECO:0000313" key="1">
    <source>
        <dbReference type="EMBL" id="SDF98297.1"/>
    </source>
</evidence>
<name>A0A1G7QIA7_9ACTN</name>
<dbReference type="EMBL" id="FNAX01000013">
    <property type="protein sequence ID" value="SDF98297.1"/>
    <property type="molecule type" value="Genomic_DNA"/>
</dbReference>